<keyword evidence="2" id="KW-1185">Reference proteome</keyword>
<dbReference type="InterPro" id="IPR036249">
    <property type="entry name" value="Thioredoxin-like_sf"/>
</dbReference>
<organism evidence="1 2">
    <name type="scientific">Flagellimonas eckloniae</name>
    <dbReference type="NCBI Taxonomy" id="346185"/>
    <lineage>
        <taxon>Bacteria</taxon>
        <taxon>Pseudomonadati</taxon>
        <taxon>Bacteroidota</taxon>
        <taxon>Flavobacteriia</taxon>
        <taxon>Flavobacteriales</taxon>
        <taxon>Flavobacteriaceae</taxon>
        <taxon>Flagellimonas</taxon>
    </lineage>
</organism>
<reference evidence="1 2" key="1">
    <citation type="submission" date="2015-04" db="EMBL/GenBank/DDBJ databases">
        <title>Complete genome of flavobacterium.</title>
        <authorList>
            <person name="Kwon Y.M."/>
            <person name="Kim S.-J."/>
        </authorList>
    </citation>
    <scope>NUCLEOTIDE SEQUENCE [LARGE SCALE GENOMIC DNA]</scope>
    <source>
        <strain evidence="1 2">DK169</strain>
    </source>
</reference>
<comment type="caution">
    <text evidence="1">The sequence shown here is derived from an EMBL/GenBank/DDBJ whole genome shotgun (WGS) entry which is preliminary data.</text>
</comment>
<evidence type="ECO:0000313" key="2">
    <source>
        <dbReference type="Proteomes" id="UP000050827"/>
    </source>
</evidence>
<dbReference type="NCBIfam" id="TIGR04019">
    <property type="entry name" value="B_thiol_YtxJ"/>
    <property type="match status" value="1"/>
</dbReference>
<dbReference type="PATRIC" id="fig|1547436.3.peg.533"/>
<dbReference type="STRING" id="346185.AAY42_02560"/>
<dbReference type="AlphaFoldDB" id="A0A0Q1H5Q7"/>
<dbReference type="OrthoDB" id="677051at2"/>
<evidence type="ECO:0000313" key="1">
    <source>
        <dbReference type="EMBL" id="KQC28903.1"/>
    </source>
</evidence>
<dbReference type="EMBL" id="LCTZ01000002">
    <property type="protein sequence ID" value="KQC28903.1"/>
    <property type="molecule type" value="Genomic_DNA"/>
</dbReference>
<dbReference type="Pfam" id="PF11009">
    <property type="entry name" value="BrxC"/>
    <property type="match status" value="1"/>
</dbReference>
<dbReference type="Proteomes" id="UP000050827">
    <property type="component" value="Unassembled WGS sequence"/>
</dbReference>
<dbReference type="RefSeq" id="WP_055392445.1">
    <property type="nucleotide sequence ID" value="NZ_LCTZ01000002.1"/>
</dbReference>
<gene>
    <name evidence="1" type="ORF">AAY42_02560</name>
</gene>
<accession>A0A0Q1H5Q7</accession>
<dbReference type="Gene3D" id="3.40.30.10">
    <property type="entry name" value="Glutaredoxin"/>
    <property type="match status" value="1"/>
</dbReference>
<proteinExistence type="predicted"/>
<sequence>MGIFDSVFGKKGDSVREEKRIPWIPLVSIEQLDMIAEKSKTRTQLIFKHSTTCGISRMVLNMFTDSYPLVGEQDIYFLDLHAHRDVSNEVQYKFQVMHQSPQLLVIKNGEVTYHTSHGAITDIDLTQYV</sequence>
<protein>
    <submittedName>
        <fullName evidence="1">Cytosolic protein</fullName>
    </submittedName>
</protein>
<name>A0A0Q1H5Q7_9FLAO</name>
<dbReference type="SUPFAM" id="SSF52833">
    <property type="entry name" value="Thioredoxin-like"/>
    <property type="match status" value="1"/>
</dbReference>
<dbReference type="InterPro" id="IPR022551">
    <property type="entry name" value="BrxC"/>
</dbReference>